<feature type="compositionally biased region" description="Basic and acidic residues" evidence="2">
    <location>
        <begin position="187"/>
        <end position="206"/>
    </location>
</feature>
<dbReference type="OMA" id="HEPWSAR"/>
<dbReference type="PANTHER" id="PTHR32470:SF2">
    <property type="entry name" value="NADH DEHYDROGENASE [UBIQUINONE] 1 ALPHA SUBCOMPLEX ASSEMBLY FACTOR 2"/>
    <property type="match status" value="1"/>
</dbReference>
<feature type="non-terminal residue" evidence="3">
    <location>
        <position position="1"/>
    </location>
</feature>
<dbReference type="InterPro" id="IPR052618">
    <property type="entry name" value="ComplexI_NDUFA12"/>
</dbReference>
<accession>A0A3E2HMT9</accession>
<dbReference type="PANTHER" id="PTHR32470">
    <property type="entry name" value="ADH DEHYDROGENASE [UBIQUINONE] 1 ALPHA SUBCOMPLEX ASSEMBLY FACTOR 2"/>
    <property type="match status" value="1"/>
</dbReference>
<protein>
    <submittedName>
        <fullName evidence="3">Uncharacterized protein</fullName>
    </submittedName>
</protein>
<evidence type="ECO:0000313" key="4">
    <source>
        <dbReference type="Proteomes" id="UP000258309"/>
    </source>
</evidence>
<feature type="non-terminal residue" evidence="3">
    <location>
        <position position="218"/>
    </location>
</feature>
<dbReference type="EMBL" id="NCSJ02000019">
    <property type="protein sequence ID" value="RFU34522.1"/>
    <property type="molecule type" value="Genomic_DNA"/>
</dbReference>
<dbReference type="GO" id="GO:0045271">
    <property type="term" value="C:respiratory chain complex I"/>
    <property type="evidence" value="ECO:0007669"/>
    <property type="project" value="InterPro"/>
</dbReference>
<dbReference type="GO" id="GO:0005739">
    <property type="term" value="C:mitochondrion"/>
    <property type="evidence" value="ECO:0007669"/>
    <property type="project" value="TreeGrafter"/>
</dbReference>
<comment type="similarity">
    <text evidence="1">Belongs to the complex I NDUFA12 subunit family.</text>
</comment>
<keyword evidence="4" id="KW-1185">Reference proteome</keyword>
<dbReference type="Pfam" id="PF05071">
    <property type="entry name" value="NDUFA12"/>
    <property type="match status" value="1"/>
</dbReference>
<evidence type="ECO:0000256" key="2">
    <source>
        <dbReference type="SAM" id="MobiDB-lite"/>
    </source>
</evidence>
<reference evidence="3 4" key="1">
    <citation type="submission" date="2018-05" db="EMBL/GenBank/DDBJ databases">
        <title>Draft genome sequence of Scytalidium lignicola DSM 105466, a ubiquitous saprotrophic fungus.</title>
        <authorList>
            <person name="Buettner E."/>
            <person name="Gebauer A.M."/>
            <person name="Hofrichter M."/>
            <person name="Liers C."/>
            <person name="Kellner H."/>
        </authorList>
    </citation>
    <scope>NUCLEOTIDE SEQUENCE [LARGE SCALE GENOMIC DNA]</scope>
    <source>
        <strain evidence="3 4">DSM 105466</strain>
    </source>
</reference>
<gene>
    <name evidence="3" type="ORF">B7463_g1825</name>
</gene>
<name>A0A3E2HMT9_SCYLI</name>
<sequence>MFSHPSAIRKAWLKWKALRLPWRKKFLVGFDLQGNTFWEFRDALSPQSQRMRRIARFPSTVPYSDVSISPQWHQWLRHTRDSPPSLSEQSSDIVRQETLKVLAAEADRRWAAKPSFLDAPEHTARHEPWSARVGNLEQQYHTNEPLRNSSLPRSIMPGQVLQGGSDQLDKESGSRHFGNIQSIRQKRLPEEDPWKDHRDGQREEWQPKAWEANVASPR</sequence>
<dbReference type="Proteomes" id="UP000258309">
    <property type="component" value="Unassembled WGS sequence"/>
</dbReference>
<dbReference type="GO" id="GO:0032981">
    <property type="term" value="P:mitochondrial respiratory chain complex I assembly"/>
    <property type="evidence" value="ECO:0007669"/>
    <property type="project" value="TreeGrafter"/>
</dbReference>
<proteinExistence type="inferred from homology"/>
<dbReference type="OrthoDB" id="10255576at2759"/>
<evidence type="ECO:0000313" key="3">
    <source>
        <dbReference type="EMBL" id="RFU34522.1"/>
    </source>
</evidence>
<dbReference type="AlphaFoldDB" id="A0A3E2HMT9"/>
<feature type="region of interest" description="Disordered" evidence="2">
    <location>
        <begin position="145"/>
        <end position="218"/>
    </location>
</feature>
<comment type="caution">
    <text evidence="3">The sequence shown here is derived from an EMBL/GenBank/DDBJ whole genome shotgun (WGS) entry which is preliminary data.</text>
</comment>
<dbReference type="InterPro" id="IPR007763">
    <property type="entry name" value="NDUFA12"/>
</dbReference>
<dbReference type="STRING" id="5539.A0A3E2HMT9"/>
<organism evidence="3 4">
    <name type="scientific">Scytalidium lignicola</name>
    <name type="common">Hyphomycete</name>
    <dbReference type="NCBI Taxonomy" id="5539"/>
    <lineage>
        <taxon>Eukaryota</taxon>
        <taxon>Fungi</taxon>
        <taxon>Dikarya</taxon>
        <taxon>Ascomycota</taxon>
        <taxon>Pezizomycotina</taxon>
        <taxon>Leotiomycetes</taxon>
        <taxon>Leotiomycetes incertae sedis</taxon>
        <taxon>Scytalidium</taxon>
    </lineage>
</organism>
<evidence type="ECO:0000256" key="1">
    <source>
        <dbReference type="ARBA" id="ARBA00007355"/>
    </source>
</evidence>